<dbReference type="Proteomes" id="UP000557193">
    <property type="component" value="Unassembled WGS sequence"/>
</dbReference>
<dbReference type="Pfam" id="PF03060">
    <property type="entry name" value="NMO"/>
    <property type="match status" value="1"/>
</dbReference>
<reference evidence="10 11" key="1">
    <citation type="submission" date="2020-08" db="EMBL/GenBank/DDBJ databases">
        <title>Functional genomics of gut bacteria from endangered species of beetles.</title>
        <authorList>
            <person name="Carlos-Shanley C."/>
        </authorList>
    </citation>
    <scope>NUCLEOTIDE SEQUENCE [LARGE SCALE GENOMIC DNA]</scope>
    <source>
        <strain evidence="10 11">S00202</strain>
    </source>
</reference>
<dbReference type="CDD" id="cd04730">
    <property type="entry name" value="NPD_like"/>
    <property type="match status" value="1"/>
</dbReference>
<evidence type="ECO:0000256" key="9">
    <source>
        <dbReference type="ARBA" id="ARBA00049401"/>
    </source>
</evidence>
<evidence type="ECO:0000313" key="11">
    <source>
        <dbReference type="Proteomes" id="UP000557193"/>
    </source>
</evidence>
<dbReference type="RefSeq" id="WP_184680106.1">
    <property type="nucleotide sequence ID" value="NZ_JACHLL010000001.1"/>
</dbReference>
<dbReference type="GO" id="GO:0009636">
    <property type="term" value="P:response to toxic substance"/>
    <property type="evidence" value="ECO:0007669"/>
    <property type="project" value="UniProtKB-KW"/>
</dbReference>
<dbReference type="PANTHER" id="PTHR42747:SF3">
    <property type="entry name" value="NITRONATE MONOOXYGENASE-RELATED"/>
    <property type="match status" value="1"/>
</dbReference>
<dbReference type="AlphaFoldDB" id="A0A7X0BP23"/>
<comment type="cofactor">
    <cofactor evidence="1">
        <name>FMN</name>
        <dbReference type="ChEBI" id="CHEBI:58210"/>
    </cofactor>
</comment>
<evidence type="ECO:0000256" key="6">
    <source>
        <dbReference type="ARBA" id="ARBA00023002"/>
    </source>
</evidence>
<comment type="caution">
    <text evidence="10">The sequence shown here is derived from an EMBL/GenBank/DDBJ whole genome shotgun (WGS) entry which is preliminary data.</text>
</comment>
<evidence type="ECO:0000256" key="7">
    <source>
        <dbReference type="ARBA" id="ARBA00023033"/>
    </source>
</evidence>
<protein>
    <recommendedName>
        <fullName evidence="8">Propionate 3-nitronate monooxygenase</fullName>
    </recommendedName>
</protein>
<accession>A0A7X0BP23</accession>
<comment type="similarity">
    <text evidence="2">Belongs to the nitronate monooxygenase family. NMO class I subfamily.</text>
</comment>
<dbReference type="PANTHER" id="PTHR42747">
    <property type="entry name" value="NITRONATE MONOOXYGENASE-RELATED"/>
    <property type="match status" value="1"/>
</dbReference>
<dbReference type="Gene3D" id="3.20.20.70">
    <property type="entry name" value="Aldolase class I"/>
    <property type="match status" value="1"/>
</dbReference>
<keyword evidence="5" id="KW-0288">FMN</keyword>
<gene>
    <name evidence="10" type="ORF">HNP49_000359</name>
</gene>
<keyword evidence="3" id="KW-0216">Detoxification</keyword>
<keyword evidence="6 10" id="KW-0560">Oxidoreductase</keyword>
<evidence type="ECO:0000313" key="10">
    <source>
        <dbReference type="EMBL" id="MBB6340209.1"/>
    </source>
</evidence>
<evidence type="ECO:0000256" key="8">
    <source>
        <dbReference type="ARBA" id="ARBA00031155"/>
    </source>
</evidence>
<dbReference type="InterPro" id="IPR013785">
    <property type="entry name" value="Aldolase_TIM"/>
</dbReference>
<evidence type="ECO:0000256" key="3">
    <source>
        <dbReference type="ARBA" id="ARBA00022575"/>
    </source>
</evidence>
<keyword evidence="4" id="KW-0285">Flavoprotein</keyword>
<keyword evidence="11" id="KW-1185">Reference proteome</keyword>
<evidence type="ECO:0000256" key="2">
    <source>
        <dbReference type="ARBA" id="ARBA00009881"/>
    </source>
</evidence>
<dbReference type="EMBL" id="JACHLL010000001">
    <property type="protein sequence ID" value="MBB6340209.1"/>
    <property type="molecule type" value="Genomic_DNA"/>
</dbReference>
<keyword evidence="7 10" id="KW-0503">Monooxygenase</keyword>
<comment type="catalytic activity">
    <reaction evidence="9">
        <text>3 propionate 3-nitronate + 3 O2 + H2O = 3 3-oxopropanoate + 2 nitrate + nitrite + H2O2 + 3 H(+)</text>
        <dbReference type="Rhea" id="RHEA:57332"/>
        <dbReference type="ChEBI" id="CHEBI:15377"/>
        <dbReference type="ChEBI" id="CHEBI:15378"/>
        <dbReference type="ChEBI" id="CHEBI:15379"/>
        <dbReference type="ChEBI" id="CHEBI:16240"/>
        <dbReference type="ChEBI" id="CHEBI:16301"/>
        <dbReference type="ChEBI" id="CHEBI:17632"/>
        <dbReference type="ChEBI" id="CHEBI:33190"/>
        <dbReference type="ChEBI" id="CHEBI:136067"/>
    </reaction>
</comment>
<evidence type="ECO:0000256" key="4">
    <source>
        <dbReference type="ARBA" id="ARBA00022630"/>
    </source>
</evidence>
<dbReference type="GO" id="GO:0018580">
    <property type="term" value="F:nitronate monooxygenase activity"/>
    <property type="evidence" value="ECO:0007669"/>
    <property type="project" value="InterPro"/>
</dbReference>
<dbReference type="InterPro" id="IPR004136">
    <property type="entry name" value="NMO"/>
</dbReference>
<name>A0A7X0BP23_9PSED</name>
<proteinExistence type="inferred from homology"/>
<organism evidence="10 11">
    <name type="scientific">Pseudomonas fluvialis</name>
    <dbReference type="NCBI Taxonomy" id="1793966"/>
    <lineage>
        <taxon>Bacteria</taxon>
        <taxon>Pseudomonadati</taxon>
        <taxon>Pseudomonadota</taxon>
        <taxon>Gammaproteobacteria</taxon>
        <taxon>Pseudomonadales</taxon>
        <taxon>Pseudomonadaceae</taxon>
        <taxon>Pseudomonas</taxon>
    </lineage>
</organism>
<sequence length="374" mass="39477">MLWNTGLWNTGTRNTGSWDTELTRRLGLRLPVVQGPLGGGLSSVALVGAVADAGGLGSFGVHHLAPQALLDTAALLRARTSAPFALNLWMPCAYRQQKHIEPVQFARTLELLAPFYDELGLALPEAPPAAWPDEREQMEALLEARPAVFSFVFGIPPDDVLRRCRQLGILTLGAATTVAEARALEAAGVDMLVASGAEAGGHRVAFLEPPERGLIGLFALLPQVVDAVQIPVIGAGGIADGRGMAAALLLGAQGVQLGTAFLACEESAASAVQRASLFQPQASDTVLTRVFSGRLARGIHNEFVERLQTVEHSLPGYPLLNSLTAELKRAAVARQRPELMSLWSGQSAGLLRHRNAGAVLAALEGQAQALLGRL</sequence>
<evidence type="ECO:0000256" key="5">
    <source>
        <dbReference type="ARBA" id="ARBA00022643"/>
    </source>
</evidence>
<evidence type="ECO:0000256" key="1">
    <source>
        <dbReference type="ARBA" id="ARBA00001917"/>
    </source>
</evidence>
<dbReference type="SUPFAM" id="SSF51412">
    <property type="entry name" value="Inosine monophosphate dehydrogenase (IMPDH)"/>
    <property type="match status" value="1"/>
</dbReference>